<evidence type="ECO:0000256" key="5">
    <source>
        <dbReference type="SAM" id="Phobius"/>
    </source>
</evidence>
<keyword evidence="3" id="KW-0807">Transducer</keyword>
<proteinExistence type="inferred from homology"/>
<evidence type="ECO:0000256" key="4">
    <source>
        <dbReference type="SAM" id="Coils"/>
    </source>
</evidence>
<comment type="similarity">
    <text evidence="2">Belongs to the methyl-accepting chemotaxis (MCP) protein family.</text>
</comment>
<accession>A0A1W2EUX0</accession>
<dbReference type="GO" id="GO:0004888">
    <property type="term" value="F:transmembrane signaling receptor activity"/>
    <property type="evidence" value="ECO:0007669"/>
    <property type="project" value="TreeGrafter"/>
</dbReference>
<dbReference type="PANTHER" id="PTHR43531:SF11">
    <property type="entry name" value="METHYL-ACCEPTING CHEMOTAXIS PROTEIN 3"/>
    <property type="match status" value="1"/>
</dbReference>
<evidence type="ECO:0000259" key="7">
    <source>
        <dbReference type="PROSITE" id="PS50885"/>
    </source>
</evidence>
<dbReference type="InterPro" id="IPR003660">
    <property type="entry name" value="HAMP_dom"/>
</dbReference>
<name>A0A1W2EUX0_9HYPH</name>
<dbReference type="GO" id="GO:0007165">
    <property type="term" value="P:signal transduction"/>
    <property type="evidence" value="ECO:0007669"/>
    <property type="project" value="UniProtKB-KW"/>
</dbReference>
<dbReference type="SMART" id="SM00283">
    <property type="entry name" value="MA"/>
    <property type="match status" value="1"/>
</dbReference>
<evidence type="ECO:0000256" key="1">
    <source>
        <dbReference type="ARBA" id="ARBA00022500"/>
    </source>
</evidence>
<dbReference type="SUPFAM" id="SSF58104">
    <property type="entry name" value="Methyl-accepting chemotaxis protein (MCP) signaling domain"/>
    <property type="match status" value="1"/>
</dbReference>
<feature type="transmembrane region" description="Helical" evidence="5">
    <location>
        <begin position="32"/>
        <end position="55"/>
    </location>
</feature>
<dbReference type="CDD" id="cd11386">
    <property type="entry name" value="MCP_signal"/>
    <property type="match status" value="1"/>
</dbReference>
<dbReference type="GO" id="GO:0006935">
    <property type="term" value="P:chemotaxis"/>
    <property type="evidence" value="ECO:0007669"/>
    <property type="project" value="UniProtKB-KW"/>
</dbReference>
<keyword evidence="1" id="KW-0145">Chemotaxis</keyword>
<feature type="domain" description="Methyl-accepting transducer" evidence="6">
    <location>
        <begin position="489"/>
        <end position="718"/>
    </location>
</feature>
<keyword evidence="5" id="KW-1133">Transmembrane helix</keyword>
<dbReference type="Pfam" id="PF00672">
    <property type="entry name" value="HAMP"/>
    <property type="match status" value="2"/>
</dbReference>
<sequence length="746" mass="79333">MLGCARGRATTWPFFEASVFMRLNRLKIRSRLLLCLMIPTAAALALGALWLNIYFERYDRMDGLVSQIEELRLAGELVSALQAERDTTAGFIGSRGEKMAPDMAAAREATRKALQAYRDHPSADPAEASNEGDAGFEEKIAKLDEMRATIDKLRLPASIAFDIYTGTITDLTSQTAGLGLGATDPRLAKKLQAYRSLFAAKEFAARKRSLGTGAIGIGFFDATKLTAFNTAAGGQAAEFDRFVSMIDEAEREMVTASLAEIRISDIERLVRRISEKGTGGDLSSYDPSTFFGVVSREIDAMKDHQASLIAAITGIAEAARASALQSLTAAGIAGGASLALVALVSLLLSRSITSPLAGLNRCMEKLSRGEVDMTGVDVSGRDEIAQMARSIEGFVAWTEDNVRQRRQLDAESAELRESERSLRDAERETRAAEISNAIAILGDGLTKLAAGDVSCRIDTALAGELDRLRTDFNHSAERLEAALRLVRGVAFAVSEGASELTAASHELAKSTEHQAVNIETTSAALSEIARTVRSTAERAGRAGQLVVEASDFASTSSHVVKDSVTAIQDIAASSQQISAIIGVIDEITFQTNLLALNAGVEAARAGEAGRGFAVVAQEVRELAQRSATAAKEIKALVEKSVASVDRGVTLFGRTETALGGIIGRVEAVRDEVTSIVEAAQQQADALGHVNDSIAQMDRDTQSNAAMVQQASTSAATLGTQADDLARQVASFRLSDTQTRPIRAQAA</sequence>
<dbReference type="Gene3D" id="6.10.340.10">
    <property type="match status" value="1"/>
</dbReference>
<evidence type="ECO:0000313" key="9">
    <source>
        <dbReference type="Proteomes" id="UP000192656"/>
    </source>
</evidence>
<evidence type="ECO:0000256" key="3">
    <source>
        <dbReference type="PROSITE-ProRule" id="PRU00284"/>
    </source>
</evidence>
<keyword evidence="5" id="KW-0812">Transmembrane</keyword>
<feature type="coiled-coil region" evidence="4">
    <location>
        <begin position="401"/>
        <end position="435"/>
    </location>
</feature>
<feature type="domain" description="HAMP" evidence="7">
    <location>
        <begin position="432"/>
        <end position="484"/>
    </location>
</feature>
<dbReference type="PANTHER" id="PTHR43531">
    <property type="entry name" value="PROTEIN ICFG"/>
    <property type="match status" value="1"/>
</dbReference>
<dbReference type="Pfam" id="PF00015">
    <property type="entry name" value="MCPsignal"/>
    <property type="match status" value="1"/>
</dbReference>
<keyword evidence="4" id="KW-0175">Coiled coil</keyword>
<feature type="domain" description="HAMP" evidence="7">
    <location>
        <begin position="350"/>
        <end position="403"/>
    </location>
</feature>
<dbReference type="GO" id="GO:0005886">
    <property type="term" value="C:plasma membrane"/>
    <property type="evidence" value="ECO:0007669"/>
    <property type="project" value="TreeGrafter"/>
</dbReference>
<dbReference type="CDD" id="cd06225">
    <property type="entry name" value="HAMP"/>
    <property type="match status" value="1"/>
</dbReference>
<dbReference type="STRING" id="937218.SAMN06297251_13714"/>
<evidence type="ECO:0000259" key="6">
    <source>
        <dbReference type="PROSITE" id="PS50111"/>
    </source>
</evidence>
<dbReference type="InterPro" id="IPR051310">
    <property type="entry name" value="MCP_chemotaxis"/>
</dbReference>
<evidence type="ECO:0000256" key="2">
    <source>
        <dbReference type="ARBA" id="ARBA00029447"/>
    </source>
</evidence>
<dbReference type="EMBL" id="FWXR01000037">
    <property type="protein sequence ID" value="SMD13507.1"/>
    <property type="molecule type" value="Genomic_DNA"/>
</dbReference>
<gene>
    <name evidence="8" type="ORF">SAMN06297251_13714</name>
</gene>
<dbReference type="PROSITE" id="PS50111">
    <property type="entry name" value="CHEMOTAXIS_TRANSDUC_2"/>
    <property type="match status" value="1"/>
</dbReference>
<dbReference type="SUPFAM" id="SSF158472">
    <property type="entry name" value="HAMP domain-like"/>
    <property type="match status" value="1"/>
</dbReference>
<keyword evidence="9" id="KW-1185">Reference proteome</keyword>
<reference evidence="8 9" key="1">
    <citation type="submission" date="2017-04" db="EMBL/GenBank/DDBJ databases">
        <authorList>
            <person name="Afonso C.L."/>
            <person name="Miller P.J."/>
            <person name="Scott M.A."/>
            <person name="Spackman E."/>
            <person name="Goraichik I."/>
            <person name="Dimitrov K.M."/>
            <person name="Suarez D.L."/>
            <person name="Swayne D.E."/>
        </authorList>
    </citation>
    <scope>NUCLEOTIDE SEQUENCE [LARGE SCALE GENOMIC DNA]</scope>
    <source>
        <strain evidence="8 9">CGMCC 1.10972</strain>
    </source>
</reference>
<dbReference type="AlphaFoldDB" id="A0A1W2EUX0"/>
<dbReference type="InterPro" id="IPR013587">
    <property type="entry name" value="Nitrate/nitrite_sensing"/>
</dbReference>
<dbReference type="SMART" id="SM00304">
    <property type="entry name" value="HAMP"/>
    <property type="match status" value="2"/>
</dbReference>
<dbReference type="Gene3D" id="1.10.287.950">
    <property type="entry name" value="Methyl-accepting chemotaxis protein"/>
    <property type="match status" value="1"/>
</dbReference>
<organism evidence="8 9">
    <name type="scientific">Fulvimarina manganoxydans</name>
    <dbReference type="NCBI Taxonomy" id="937218"/>
    <lineage>
        <taxon>Bacteria</taxon>
        <taxon>Pseudomonadati</taxon>
        <taxon>Pseudomonadota</taxon>
        <taxon>Alphaproteobacteria</taxon>
        <taxon>Hyphomicrobiales</taxon>
        <taxon>Aurantimonadaceae</taxon>
        <taxon>Fulvimarina</taxon>
    </lineage>
</organism>
<dbReference type="Pfam" id="PF08376">
    <property type="entry name" value="NIT"/>
    <property type="match status" value="1"/>
</dbReference>
<protein>
    <submittedName>
        <fullName evidence="8">Methyl-accepting chemotaxis protein</fullName>
    </submittedName>
</protein>
<dbReference type="InterPro" id="IPR004089">
    <property type="entry name" value="MCPsignal_dom"/>
</dbReference>
<dbReference type="PROSITE" id="PS50885">
    <property type="entry name" value="HAMP"/>
    <property type="match status" value="2"/>
</dbReference>
<dbReference type="OrthoDB" id="3378718at2"/>
<evidence type="ECO:0000313" key="8">
    <source>
        <dbReference type="EMBL" id="SMD13507.1"/>
    </source>
</evidence>
<keyword evidence="5" id="KW-0472">Membrane</keyword>
<dbReference type="Proteomes" id="UP000192656">
    <property type="component" value="Unassembled WGS sequence"/>
</dbReference>